<dbReference type="InterPro" id="IPR037185">
    <property type="entry name" value="EmrE-like"/>
</dbReference>
<evidence type="ECO:0000259" key="7">
    <source>
        <dbReference type="Pfam" id="PF00892"/>
    </source>
</evidence>
<feature type="transmembrane region" description="Helical" evidence="6">
    <location>
        <begin position="75"/>
        <end position="94"/>
    </location>
</feature>
<dbReference type="InterPro" id="IPR000620">
    <property type="entry name" value="EamA_dom"/>
</dbReference>
<feature type="transmembrane region" description="Helical" evidence="6">
    <location>
        <begin position="41"/>
        <end position="63"/>
    </location>
</feature>
<evidence type="ECO:0000256" key="6">
    <source>
        <dbReference type="RuleBase" id="RU363077"/>
    </source>
</evidence>
<dbReference type="SUPFAM" id="SSF103481">
    <property type="entry name" value="Multidrug resistance efflux transporter EmrE"/>
    <property type="match status" value="2"/>
</dbReference>
<feature type="domain" description="EamA" evidence="7">
    <location>
        <begin position="24"/>
        <end position="154"/>
    </location>
</feature>
<evidence type="ECO:0000256" key="5">
    <source>
        <dbReference type="ARBA" id="ARBA00023136"/>
    </source>
</evidence>
<dbReference type="Proteomes" id="UP000796880">
    <property type="component" value="Unassembled WGS sequence"/>
</dbReference>
<feature type="transmembrane region" description="Helical" evidence="6">
    <location>
        <begin position="185"/>
        <end position="205"/>
    </location>
</feature>
<keyword evidence="5 6" id="KW-0472">Membrane</keyword>
<feature type="transmembrane region" description="Helical" evidence="6">
    <location>
        <begin position="307"/>
        <end position="325"/>
    </location>
</feature>
<sequence>MAATNQLVQQAKLVVGLVFLQSGYAGMSMIAVFALHQGMSHYILVSYRMLIASAIIVPFAIVLDRKSRPNMTFSILAKTMLLSLLDPVLDQNLYYMGMKYTTATFTSAMCNMIPAFAFLMAWIFRLEKVDIRRINCQAKVLGTILTVGGAMLMSVTKGPALNLPWARPGDRHPSQSDTIGNKQDFVMGTLMITAACFCWSCFMILQAYTLKSYPAALSLTAMICIWGMVEGTLLAFAIEWGDNTVWSIHLDAKLLASLYGGIQSGLAYFVMGVVIKARGPVFYSAFNPLCTVIIAILSSIVMAEEMYLGRVIGASVIFGGLYMVLWGKSKDQALSPSDRVMETTNNQEIASVNENLVASNHEIVSLYP</sequence>
<feature type="transmembrane region" description="Helical" evidence="6">
    <location>
        <begin position="282"/>
        <end position="301"/>
    </location>
</feature>
<dbReference type="AlphaFoldDB" id="A0A8K0GPI7"/>
<accession>A0A8K0GPI7</accession>
<comment type="caution">
    <text evidence="8">The sequence shown here is derived from an EMBL/GenBank/DDBJ whole genome shotgun (WGS) entry which is preliminary data.</text>
</comment>
<feature type="transmembrane region" description="Helical" evidence="6">
    <location>
        <begin position="100"/>
        <end position="124"/>
    </location>
</feature>
<keyword evidence="4 6" id="KW-1133">Transmembrane helix</keyword>
<comment type="subcellular location">
    <subcellularLocation>
        <location evidence="1 6">Membrane</location>
        <topology evidence="1 6">Multi-pass membrane protein</topology>
    </subcellularLocation>
</comment>
<reference evidence="8" key="1">
    <citation type="submission" date="2020-03" db="EMBL/GenBank/DDBJ databases">
        <title>A high-quality chromosome-level genome assembly of a woody plant with both climbing and erect habits, Rhamnella rubrinervis.</title>
        <authorList>
            <person name="Lu Z."/>
            <person name="Yang Y."/>
            <person name="Zhu X."/>
            <person name="Sun Y."/>
        </authorList>
    </citation>
    <scope>NUCLEOTIDE SEQUENCE</scope>
    <source>
        <strain evidence="8">BYM</strain>
        <tissue evidence="8">Leaf</tissue>
    </source>
</reference>
<proteinExistence type="inferred from homology"/>
<feature type="transmembrane region" description="Helical" evidence="6">
    <location>
        <begin position="136"/>
        <end position="155"/>
    </location>
</feature>
<keyword evidence="3 6" id="KW-0812">Transmembrane</keyword>
<dbReference type="PANTHER" id="PTHR31218">
    <property type="entry name" value="WAT1-RELATED PROTEIN"/>
    <property type="match status" value="1"/>
</dbReference>
<feature type="transmembrane region" description="Helical" evidence="6">
    <location>
        <begin position="217"/>
        <end position="238"/>
    </location>
</feature>
<dbReference type="OrthoDB" id="1728340at2759"/>
<evidence type="ECO:0000256" key="1">
    <source>
        <dbReference type="ARBA" id="ARBA00004141"/>
    </source>
</evidence>
<evidence type="ECO:0000256" key="4">
    <source>
        <dbReference type="ARBA" id="ARBA00022989"/>
    </source>
</evidence>
<evidence type="ECO:0000313" key="9">
    <source>
        <dbReference type="Proteomes" id="UP000796880"/>
    </source>
</evidence>
<evidence type="ECO:0000313" key="8">
    <source>
        <dbReference type="EMBL" id="KAF3433749.1"/>
    </source>
</evidence>
<gene>
    <name evidence="8" type="ORF">FNV43_RR24852</name>
</gene>
<evidence type="ECO:0000256" key="3">
    <source>
        <dbReference type="ARBA" id="ARBA00022692"/>
    </source>
</evidence>
<dbReference type="GO" id="GO:0022857">
    <property type="term" value="F:transmembrane transporter activity"/>
    <property type="evidence" value="ECO:0007669"/>
    <property type="project" value="InterPro"/>
</dbReference>
<protein>
    <recommendedName>
        <fullName evidence="6">WAT1-related protein</fullName>
    </recommendedName>
</protein>
<dbReference type="GO" id="GO:0016020">
    <property type="term" value="C:membrane"/>
    <property type="evidence" value="ECO:0007669"/>
    <property type="project" value="UniProtKB-SubCell"/>
</dbReference>
<name>A0A8K0GPI7_9ROSA</name>
<comment type="similarity">
    <text evidence="2 6">Belongs to the drug/metabolite transporter (DMT) superfamily. Plant drug/metabolite exporter (P-DME) (TC 2.A.7.4) family.</text>
</comment>
<dbReference type="EMBL" id="VOIH02000011">
    <property type="protein sequence ID" value="KAF3433749.1"/>
    <property type="molecule type" value="Genomic_DNA"/>
</dbReference>
<keyword evidence="9" id="KW-1185">Reference proteome</keyword>
<feature type="transmembrane region" description="Helical" evidence="6">
    <location>
        <begin position="258"/>
        <end position="275"/>
    </location>
</feature>
<dbReference type="InterPro" id="IPR030184">
    <property type="entry name" value="WAT1-related"/>
</dbReference>
<feature type="transmembrane region" description="Helical" evidence="6">
    <location>
        <begin position="12"/>
        <end position="35"/>
    </location>
</feature>
<organism evidence="8 9">
    <name type="scientific">Rhamnella rubrinervis</name>
    <dbReference type="NCBI Taxonomy" id="2594499"/>
    <lineage>
        <taxon>Eukaryota</taxon>
        <taxon>Viridiplantae</taxon>
        <taxon>Streptophyta</taxon>
        <taxon>Embryophyta</taxon>
        <taxon>Tracheophyta</taxon>
        <taxon>Spermatophyta</taxon>
        <taxon>Magnoliopsida</taxon>
        <taxon>eudicotyledons</taxon>
        <taxon>Gunneridae</taxon>
        <taxon>Pentapetalae</taxon>
        <taxon>rosids</taxon>
        <taxon>fabids</taxon>
        <taxon>Rosales</taxon>
        <taxon>Rhamnaceae</taxon>
        <taxon>rhamnoid group</taxon>
        <taxon>Rhamneae</taxon>
        <taxon>Rhamnella</taxon>
    </lineage>
</organism>
<evidence type="ECO:0000256" key="2">
    <source>
        <dbReference type="ARBA" id="ARBA00007635"/>
    </source>
</evidence>
<dbReference type="Pfam" id="PF00892">
    <property type="entry name" value="EamA"/>
    <property type="match status" value="1"/>
</dbReference>